<reference evidence="2 3" key="1">
    <citation type="submission" date="2013-08" db="EMBL/GenBank/DDBJ databases">
        <authorList>
            <person name="Stouthamer R."/>
            <person name="Nunney L."/>
        </authorList>
    </citation>
    <scope>NUCLEOTIDE SEQUENCE [LARGE SCALE GENOMIC DNA]</scope>
    <source>
        <strain evidence="3">ann-1</strain>
    </source>
</reference>
<dbReference type="Proteomes" id="UP000027215">
    <property type="component" value="Chromosome"/>
</dbReference>
<keyword evidence="1" id="KW-0472">Membrane</keyword>
<keyword evidence="1" id="KW-1133">Transmembrane helix</keyword>
<dbReference type="EMBL" id="CP006696">
    <property type="protein sequence ID" value="AIC10906.1"/>
    <property type="molecule type" value="Genomic_DNA"/>
</dbReference>
<evidence type="ECO:0000256" key="1">
    <source>
        <dbReference type="SAM" id="Phobius"/>
    </source>
</evidence>
<sequence length="48" mass="5563">MILVEAAALYYFYVLSMNAALLSIADGRLLLCFLTKKDLIFFKKNIRF</sequence>
<feature type="transmembrane region" description="Helical" evidence="1">
    <location>
        <begin position="12"/>
        <end position="34"/>
    </location>
</feature>
<proteinExistence type="predicted"/>
<dbReference type="HOGENOM" id="CLU_3159559_0_0_6"/>
<evidence type="ECO:0000313" key="3">
    <source>
        <dbReference type="Proteomes" id="UP000027215"/>
    </source>
</evidence>
<name>A0A060HC44_XYLFS</name>
<evidence type="ECO:0000313" key="2">
    <source>
        <dbReference type="EMBL" id="AIC10906.1"/>
    </source>
</evidence>
<accession>A0A060HC44</accession>
<protein>
    <submittedName>
        <fullName evidence="2">Uncharacterized protein</fullName>
    </submittedName>
</protein>
<keyword evidence="1" id="KW-0812">Transmembrane</keyword>
<dbReference type="AlphaFoldDB" id="A0A060HC44"/>
<organism evidence="2 3">
    <name type="scientific">Xylella fastidiosa subsp. sandyi Ann-1</name>
    <dbReference type="NCBI Taxonomy" id="155920"/>
    <lineage>
        <taxon>Bacteria</taxon>
        <taxon>Pseudomonadati</taxon>
        <taxon>Pseudomonadota</taxon>
        <taxon>Gammaproteobacteria</taxon>
        <taxon>Lysobacterales</taxon>
        <taxon>Lysobacteraceae</taxon>
        <taxon>Xylella</taxon>
    </lineage>
</organism>
<dbReference type="PATRIC" id="fig|155920.8.peg.129"/>
<gene>
    <name evidence="2" type="ORF">D934_00510</name>
</gene>
<dbReference type="KEGG" id="xfs:D934_00510"/>